<evidence type="ECO:0000256" key="2">
    <source>
        <dbReference type="ARBA" id="ARBA00023163"/>
    </source>
</evidence>
<gene>
    <name evidence="4" type="ORF">P4G45_16575</name>
</gene>
<feature type="domain" description="HTH deoR-type" evidence="3">
    <location>
        <begin position="3"/>
        <end position="58"/>
    </location>
</feature>
<dbReference type="SUPFAM" id="SSF46785">
    <property type="entry name" value="Winged helix' DNA-binding domain"/>
    <property type="match status" value="1"/>
</dbReference>
<dbReference type="KEGG" id="epl:P4G45_16575"/>
<reference evidence="4" key="1">
    <citation type="submission" date="2023-03" db="EMBL/GenBank/DDBJ databases">
        <title>Edaphobacter sp.</title>
        <authorList>
            <person name="Huber K.J."/>
            <person name="Papendorf J."/>
            <person name="Pilke C."/>
            <person name="Bunk B."/>
            <person name="Sproeer C."/>
            <person name="Pester M."/>
        </authorList>
    </citation>
    <scope>NUCLEOTIDE SEQUENCE</scope>
    <source>
        <strain evidence="4">DSM 109919</strain>
    </source>
</reference>
<sequence>MRRADRLFRIVQFLRLGRLLTAQKLAEKLQVSQRTIYRDIQDLQLSGMPIEGEAGVGYTLRRDHDLPPLMFTRNELTALVLGVRLVSAWGGAENVVAANQALQRIEAVLPAELRDELDSILLYAPGGFHMAQHLRERLDILHAACLTKRAITFGYAREDGERSSRAVRPLALAFWSGVWTLASWCELRKDFRAFRIDRMEDVLVLERTFVPRRGQRLEDFIKAAMPKPDHGQSVNRGSVLTVGD</sequence>
<dbReference type="Gene3D" id="1.10.10.10">
    <property type="entry name" value="Winged helix-like DNA-binding domain superfamily/Winged helix DNA-binding domain"/>
    <property type="match status" value="1"/>
</dbReference>
<keyword evidence="1" id="KW-0805">Transcription regulation</keyword>
<dbReference type="InterPro" id="IPR013196">
    <property type="entry name" value="HTH_11"/>
</dbReference>
<dbReference type="InterPro" id="IPR051534">
    <property type="entry name" value="CBASS_pafABC_assoc_protein"/>
</dbReference>
<evidence type="ECO:0000256" key="1">
    <source>
        <dbReference type="ARBA" id="ARBA00023015"/>
    </source>
</evidence>
<evidence type="ECO:0000259" key="3">
    <source>
        <dbReference type="PROSITE" id="PS51000"/>
    </source>
</evidence>
<dbReference type="GO" id="GO:0003700">
    <property type="term" value="F:DNA-binding transcription factor activity"/>
    <property type="evidence" value="ECO:0007669"/>
    <property type="project" value="InterPro"/>
</dbReference>
<dbReference type="AlphaFoldDB" id="A0AAU7CY97"/>
<dbReference type="PANTHER" id="PTHR34580">
    <property type="match status" value="1"/>
</dbReference>
<accession>A0AAU7CY97</accession>
<dbReference type="Pfam" id="PF13280">
    <property type="entry name" value="WYL"/>
    <property type="match status" value="1"/>
</dbReference>
<evidence type="ECO:0000313" key="4">
    <source>
        <dbReference type="EMBL" id="XBH10076.1"/>
    </source>
</evidence>
<dbReference type="PANTHER" id="PTHR34580:SF3">
    <property type="entry name" value="PROTEIN PAFB"/>
    <property type="match status" value="1"/>
</dbReference>
<dbReference type="InterPro" id="IPR026881">
    <property type="entry name" value="WYL_dom"/>
</dbReference>
<dbReference type="InterPro" id="IPR036388">
    <property type="entry name" value="WH-like_DNA-bd_sf"/>
</dbReference>
<dbReference type="RefSeq" id="WP_348267582.1">
    <property type="nucleotide sequence ID" value="NZ_CP121194.1"/>
</dbReference>
<dbReference type="Pfam" id="PF08279">
    <property type="entry name" value="HTH_11"/>
    <property type="match status" value="1"/>
</dbReference>
<name>A0AAU7CY97_9BACT</name>
<dbReference type="PROSITE" id="PS51000">
    <property type="entry name" value="HTH_DEOR_2"/>
    <property type="match status" value="1"/>
</dbReference>
<keyword evidence="2" id="KW-0804">Transcription</keyword>
<protein>
    <submittedName>
        <fullName evidence="4">YafY family protein</fullName>
    </submittedName>
</protein>
<organism evidence="4">
    <name type="scientific">Edaphobacter paludis</name>
    <dbReference type="NCBI Taxonomy" id="3035702"/>
    <lineage>
        <taxon>Bacteria</taxon>
        <taxon>Pseudomonadati</taxon>
        <taxon>Acidobacteriota</taxon>
        <taxon>Terriglobia</taxon>
        <taxon>Terriglobales</taxon>
        <taxon>Acidobacteriaceae</taxon>
        <taxon>Edaphobacter</taxon>
    </lineage>
</organism>
<dbReference type="PROSITE" id="PS52050">
    <property type="entry name" value="WYL"/>
    <property type="match status" value="1"/>
</dbReference>
<proteinExistence type="predicted"/>
<dbReference type="InterPro" id="IPR001034">
    <property type="entry name" value="DeoR_HTH"/>
</dbReference>
<dbReference type="EMBL" id="CP121194">
    <property type="protein sequence ID" value="XBH10076.1"/>
    <property type="molecule type" value="Genomic_DNA"/>
</dbReference>
<dbReference type="InterPro" id="IPR036390">
    <property type="entry name" value="WH_DNA-bd_sf"/>
</dbReference>